<dbReference type="Proteomes" id="UP000041314">
    <property type="component" value="Unassembled WGS sequence"/>
</dbReference>
<organism evidence="1 2">
    <name type="scientific">Salmonella enterica subsp. enterica serovar Bovismorbificans</name>
    <dbReference type="NCBI Taxonomy" id="58097"/>
    <lineage>
        <taxon>Bacteria</taxon>
        <taxon>Pseudomonadati</taxon>
        <taxon>Pseudomonadota</taxon>
        <taxon>Gammaproteobacteria</taxon>
        <taxon>Enterobacterales</taxon>
        <taxon>Enterobacteriaceae</taxon>
        <taxon>Salmonella</taxon>
    </lineage>
</organism>
<dbReference type="AlphaFoldDB" id="A0A655EJ57"/>
<dbReference type="EMBL" id="CQPA01000071">
    <property type="protein sequence ID" value="CNV22362.1"/>
    <property type="molecule type" value="Genomic_DNA"/>
</dbReference>
<sequence length="99" mass="11591">MRTIGRHHRLAETHYPASQFQRHKMHANDHYAAILRLRTGKVVQPVHIKPFANPAIRPEPGHSRFKQRHAKRVEILGDQFFPFFPGEGRKTEFNIFLGD</sequence>
<evidence type="ECO:0000313" key="1">
    <source>
        <dbReference type="EMBL" id="CNV22362.1"/>
    </source>
</evidence>
<gene>
    <name evidence="1" type="ORF">ERS008198_04709</name>
</gene>
<evidence type="ECO:0000313" key="2">
    <source>
        <dbReference type="Proteomes" id="UP000041314"/>
    </source>
</evidence>
<proteinExistence type="predicted"/>
<protein>
    <submittedName>
        <fullName evidence="1">Uncharacterized protein</fullName>
    </submittedName>
</protein>
<reference evidence="1 2" key="1">
    <citation type="submission" date="2015-03" db="EMBL/GenBank/DDBJ databases">
        <authorList>
            <consortium name="Pathogen Informatics"/>
        </authorList>
    </citation>
    <scope>NUCLEOTIDE SEQUENCE [LARGE SCALE GENOMIC DNA]</scope>
    <source>
        <strain evidence="1 2">A1104</strain>
    </source>
</reference>
<name>A0A655EJ57_SALET</name>
<accession>A0A655EJ57</accession>